<feature type="transmembrane region" description="Helical" evidence="1">
    <location>
        <begin position="85"/>
        <end position="104"/>
    </location>
</feature>
<accession>A0ABU0W7J0</accession>
<dbReference type="EMBL" id="JAVDDT010000005">
    <property type="protein sequence ID" value="MDQ2069993.1"/>
    <property type="molecule type" value="Genomic_DNA"/>
</dbReference>
<feature type="transmembrane region" description="Helical" evidence="1">
    <location>
        <begin position="133"/>
        <end position="153"/>
    </location>
</feature>
<gene>
    <name evidence="2" type="ORF">RBH19_08910</name>
</gene>
<dbReference type="Proteomes" id="UP001239019">
    <property type="component" value="Unassembled WGS sequence"/>
</dbReference>
<keyword evidence="1" id="KW-0472">Membrane</keyword>
<keyword evidence="1" id="KW-1133">Transmembrane helix</keyword>
<reference evidence="2 3" key="1">
    <citation type="submission" date="2023-08" db="EMBL/GenBank/DDBJ databases">
        <title>Whole-genome sequencing of halo(alkali)philic microorganisms from hypersaline lakes.</title>
        <authorList>
            <person name="Sorokin D.Y."/>
            <person name="Abbas B."/>
            <person name="Merkel A.Y."/>
        </authorList>
    </citation>
    <scope>NUCLEOTIDE SEQUENCE [LARGE SCALE GENOMIC DNA]</scope>
    <source>
        <strain evidence="2 3">AB-CW4</strain>
    </source>
</reference>
<feature type="transmembrane region" description="Helical" evidence="1">
    <location>
        <begin position="27"/>
        <end position="46"/>
    </location>
</feature>
<name>A0ABU0W7J0_9GAMM</name>
<sequence length="191" mass="21740">MKALLPAISGIALAVYPLVVLLGMRYLELGVLWMLLLALIALRVLAARWFHGLGLSLQASILILLAALFTLPLLVDLDFMVGIRFYPVLANLGIFSLFFGSLFTRMPLAERFARLRDKELPPQAILYTRRLTWLWSLFLCLNTFVALGTALWASDVVWALYNGLVSYCLVGLLFTLEYFYRQRARRYWSAS</sequence>
<evidence type="ECO:0008006" key="4">
    <source>
        <dbReference type="Google" id="ProtNLM"/>
    </source>
</evidence>
<proteinExistence type="predicted"/>
<evidence type="ECO:0000313" key="3">
    <source>
        <dbReference type="Proteomes" id="UP001239019"/>
    </source>
</evidence>
<organism evidence="2 3">
    <name type="scientific">Natronospira bacteriovora</name>
    <dbReference type="NCBI Taxonomy" id="3069753"/>
    <lineage>
        <taxon>Bacteria</taxon>
        <taxon>Pseudomonadati</taxon>
        <taxon>Pseudomonadota</taxon>
        <taxon>Gammaproteobacteria</taxon>
        <taxon>Natronospirales</taxon>
        <taxon>Natronospiraceae</taxon>
        <taxon>Natronospira</taxon>
    </lineage>
</organism>
<evidence type="ECO:0000256" key="1">
    <source>
        <dbReference type="SAM" id="Phobius"/>
    </source>
</evidence>
<feature type="transmembrane region" description="Helical" evidence="1">
    <location>
        <begin position="53"/>
        <end position="73"/>
    </location>
</feature>
<feature type="transmembrane region" description="Helical" evidence="1">
    <location>
        <begin position="159"/>
        <end position="180"/>
    </location>
</feature>
<protein>
    <recommendedName>
        <fullName evidence="4">DNA gyrase subunit B</fullName>
    </recommendedName>
</protein>
<evidence type="ECO:0000313" key="2">
    <source>
        <dbReference type="EMBL" id="MDQ2069993.1"/>
    </source>
</evidence>
<keyword evidence="1" id="KW-0812">Transmembrane</keyword>
<comment type="caution">
    <text evidence="2">The sequence shown here is derived from an EMBL/GenBank/DDBJ whole genome shotgun (WGS) entry which is preliminary data.</text>
</comment>
<keyword evidence="3" id="KW-1185">Reference proteome</keyword>
<dbReference type="RefSeq" id="WP_306728492.1">
    <property type="nucleotide sequence ID" value="NZ_JAVDDT010000005.1"/>
</dbReference>